<gene>
    <name evidence="8" type="primary">TDEL0A04320</name>
    <name evidence="8" type="ORF">TDEL_0A04320</name>
</gene>
<dbReference type="PROSITE" id="PS50071">
    <property type="entry name" value="HOMEOBOX_2"/>
    <property type="match status" value="1"/>
</dbReference>
<dbReference type="Gene3D" id="1.10.10.60">
    <property type="entry name" value="Homeodomain-like"/>
    <property type="match status" value="1"/>
</dbReference>
<evidence type="ECO:0000259" key="7">
    <source>
        <dbReference type="PROSITE" id="PS50071"/>
    </source>
</evidence>
<dbReference type="InParanoid" id="G8ZMC0"/>
<reference evidence="8 9" key="1">
    <citation type="journal article" date="2011" name="Proc. Natl. Acad. Sci. U.S.A.">
        <title>Evolutionary erosion of yeast sex chromosomes by mating-type switching accidents.</title>
        <authorList>
            <person name="Gordon J.L."/>
            <person name="Armisen D."/>
            <person name="Proux-Wera E."/>
            <person name="Oheigeartaigh S.S."/>
            <person name="Byrne K.P."/>
            <person name="Wolfe K.H."/>
        </authorList>
    </citation>
    <scope>NUCLEOTIDE SEQUENCE [LARGE SCALE GENOMIC DNA]</scope>
    <source>
        <strain evidence="9">ATCC 10662 / CBS 1146 / NBRC 0425 / NCYC 2629 / NRRL Y-866</strain>
    </source>
</reference>
<dbReference type="InterPro" id="IPR009057">
    <property type="entry name" value="Homeodomain-like_sf"/>
</dbReference>
<feature type="domain" description="Homeobox" evidence="7">
    <location>
        <begin position="159"/>
        <end position="219"/>
    </location>
</feature>
<evidence type="ECO:0000256" key="3">
    <source>
        <dbReference type="ARBA" id="ARBA00023242"/>
    </source>
</evidence>
<dbReference type="GO" id="GO:0000981">
    <property type="term" value="F:DNA-binding transcription factor activity, RNA polymerase II-specific"/>
    <property type="evidence" value="ECO:0007669"/>
    <property type="project" value="InterPro"/>
</dbReference>
<organism evidence="8 9">
    <name type="scientific">Torulaspora delbrueckii</name>
    <name type="common">Yeast</name>
    <name type="synonym">Candida colliculosa</name>
    <dbReference type="NCBI Taxonomy" id="4950"/>
    <lineage>
        <taxon>Eukaryota</taxon>
        <taxon>Fungi</taxon>
        <taxon>Dikarya</taxon>
        <taxon>Ascomycota</taxon>
        <taxon>Saccharomycotina</taxon>
        <taxon>Saccharomycetes</taxon>
        <taxon>Saccharomycetales</taxon>
        <taxon>Saccharomycetaceae</taxon>
        <taxon>Torulaspora</taxon>
    </lineage>
</organism>
<feature type="compositionally biased region" description="Polar residues" evidence="6">
    <location>
        <begin position="304"/>
        <end position="314"/>
    </location>
</feature>
<keyword evidence="3 4" id="KW-0539">Nucleus</keyword>
<dbReference type="AlphaFoldDB" id="G8ZMC0"/>
<proteinExistence type="predicted"/>
<dbReference type="EMBL" id="HE616742">
    <property type="protein sequence ID" value="CCE89764.1"/>
    <property type="molecule type" value="Genomic_DNA"/>
</dbReference>
<dbReference type="GO" id="GO:0030154">
    <property type="term" value="P:cell differentiation"/>
    <property type="evidence" value="ECO:0007669"/>
    <property type="project" value="TreeGrafter"/>
</dbReference>
<evidence type="ECO:0000256" key="1">
    <source>
        <dbReference type="ARBA" id="ARBA00023125"/>
    </source>
</evidence>
<dbReference type="GO" id="GO:0005634">
    <property type="term" value="C:nucleus"/>
    <property type="evidence" value="ECO:0007669"/>
    <property type="project" value="UniProtKB-SubCell"/>
</dbReference>
<dbReference type="Proteomes" id="UP000005627">
    <property type="component" value="Chromosome 1"/>
</dbReference>
<feature type="compositionally biased region" description="Low complexity" evidence="6">
    <location>
        <begin position="236"/>
        <end position="247"/>
    </location>
</feature>
<dbReference type="FunCoup" id="G8ZMC0">
    <property type="interactions" value="1170"/>
</dbReference>
<dbReference type="OrthoDB" id="6159439at2759"/>
<dbReference type="CDD" id="cd00086">
    <property type="entry name" value="homeodomain"/>
    <property type="match status" value="1"/>
</dbReference>
<feature type="region of interest" description="Disordered" evidence="6">
    <location>
        <begin position="213"/>
        <end position="330"/>
    </location>
</feature>
<evidence type="ECO:0000256" key="5">
    <source>
        <dbReference type="RuleBase" id="RU000682"/>
    </source>
</evidence>
<dbReference type="GO" id="GO:0000122">
    <property type="term" value="P:negative regulation of transcription by RNA polymerase II"/>
    <property type="evidence" value="ECO:0007669"/>
    <property type="project" value="EnsemblFungi"/>
</dbReference>
<feature type="region of interest" description="Disordered" evidence="6">
    <location>
        <begin position="71"/>
        <end position="112"/>
    </location>
</feature>
<dbReference type="PANTHER" id="PTHR24324:SF9">
    <property type="entry name" value="HOMEOBOX DOMAIN-CONTAINING PROTEIN"/>
    <property type="match status" value="1"/>
</dbReference>
<evidence type="ECO:0000313" key="9">
    <source>
        <dbReference type="Proteomes" id="UP000005627"/>
    </source>
</evidence>
<name>G8ZMC0_TORDE</name>
<dbReference type="GO" id="GO:0000978">
    <property type="term" value="F:RNA polymerase II cis-regulatory region sequence-specific DNA binding"/>
    <property type="evidence" value="ECO:0007669"/>
    <property type="project" value="TreeGrafter"/>
</dbReference>
<dbReference type="InterPro" id="IPR051000">
    <property type="entry name" value="Homeobox_DNA-bind_prot"/>
</dbReference>
<dbReference type="SMART" id="SM00389">
    <property type="entry name" value="HOX"/>
    <property type="match status" value="1"/>
</dbReference>
<dbReference type="InterPro" id="IPR001356">
    <property type="entry name" value="HD"/>
</dbReference>
<evidence type="ECO:0000256" key="6">
    <source>
        <dbReference type="SAM" id="MobiDB-lite"/>
    </source>
</evidence>
<dbReference type="Pfam" id="PF00046">
    <property type="entry name" value="Homeodomain"/>
    <property type="match status" value="1"/>
</dbReference>
<dbReference type="InterPro" id="IPR017970">
    <property type="entry name" value="Homeobox_CS"/>
</dbReference>
<dbReference type="SUPFAM" id="SSF46689">
    <property type="entry name" value="Homeodomain-like"/>
    <property type="match status" value="1"/>
</dbReference>
<sequence>MMSGKPLLPSLAVLLNNNMLHSEPCSPLLENLKPRFYNDDQGAIRLPPLGFNGITRPKSVDSALRHVPITNSTGSYTPARQPQLRTQSFTEAEPATPSTPVVKKKSTNQSARKNDMLTPLSAARAVITPSANDKKRAFAFITHSQETFPTKEPKIDNAPLARRKRRRTSTQELNILQAEFNACPAPDKRKRQELAERCNMSEKAVQIWFQNKRQASKRQNNSAQRAVQSTPVAQIPTEPAVTTPEATSGETTPPRTSKRGQALTFHLTSDKKVLTPIKTSPNSRVNKLINGDGSGSPRSKPRSAANSINTSGSPTKRIPLQELNNNTLVH</sequence>
<dbReference type="HOGENOM" id="CLU_043444_0_0_1"/>
<keyword evidence="9" id="KW-1185">Reference proteome</keyword>
<dbReference type="GO" id="GO:0000785">
    <property type="term" value="C:chromatin"/>
    <property type="evidence" value="ECO:0007669"/>
    <property type="project" value="EnsemblFungi"/>
</dbReference>
<dbReference type="GeneID" id="11502873"/>
<accession>G8ZMC0</accession>
<evidence type="ECO:0000313" key="8">
    <source>
        <dbReference type="EMBL" id="CCE89764.1"/>
    </source>
</evidence>
<feature type="compositionally biased region" description="Polar residues" evidence="6">
    <location>
        <begin position="213"/>
        <end position="232"/>
    </location>
</feature>
<dbReference type="STRING" id="1076872.G8ZMC0"/>
<keyword evidence="1 4" id="KW-0238">DNA-binding</keyword>
<dbReference type="KEGG" id="tdl:TDEL_0A04320"/>
<dbReference type="PROSITE" id="PS00027">
    <property type="entry name" value="HOMEOBOX_1"/>
    <property type="match status" value="1"/>
</dbReference>
<evidence type="ECO:0000256" key="2">
    <source>
        <dbReference type="ARBA" id="ARBA00023155"/>
    </source>
</evidence>
<evidence type="ECO:0000256" key="4">
    <source>
        <dbReference type="PROSITE-ProRule" id="PRU00108"/>
    </source>
</evidence>
<feature type="DNA-binding region" description="Homeobox" evidence="4">
    <location>
        <begin position="161"/>
        <end position="220"/>
    </location>
</feature>
<keyword evidence="2 4" id="KW-0371">Homeobox</keyword>
<dbReference type="eggNOG" id="KOG0490">
    <property type="taxonomic scope" value="Eukaryota"/>
</dbReference>
<dbReference type="PANTHER" id="PTHR24324">
    <property type="entry name" value="HOMEOBOX PROTEIN HHEX"/>
    <property type="match status" value="1"/>
</dbReference>
<protein>
    <recommendedName>
        <fullName evidence="7">Homeobox domain-containing protein</fullName>
    </recommendedName>
</protein>
<dbReference type="RefSeq" id="XP_003678975.1">
    <property type="nucleotide sequence ID" value="XM_003678927.1"/>
</dbReference>
<comment type="subcellular location">
    <subcellularLocation>
        <location evidence="4 5">Nucleus</location>
    </subcellularLocation>
</comment>
<feature type="compositionally biased region" description="Polar residues" evidence="6">
    <location>
        <begin position="71"/>
        <end position="90"/>
    </location>
</feature>
<dbReference type="GO" id="GO:0000082">
    <property type="term" value="P:G1/S transition of mitotic cell cycle"/>
    <property type="evidence" value="ECO:0007669"/>
    <property type="project" value="EnsemblFungi"/>
</dbReference>